<dbReference type="SUPFAM" id="SSF52172">
    <property type="entry name" value="CheY-like"/>
    <property type="match status" value="1"/>
</dbReference>
<dbReference type="GO" id="GO:0000156">
    <property type="term" value="F:phosphorelay response regulator activity"/>
    <property type="evidence" value="ECO:0007669"/>
    <property type="project" value="InterPro"/>
</dbReference>
<dbReference type="AlphaFoldDB" id="A0A4R1M336"/>
<dbReference type="FunFam" id="3.40.50.2300:FF:000051">
    <property type="entry name" value="Two-component response regulator yehT"/>
    <property type="match status" value="1"/>
</dbReference>
<feature type="domain" description="HTH LytTR-type" evidence="3">
    <location>
        <begin position="143"/>
        <end position="247"/>
    </location>
</feature>
<organism evidence="4 5">
    <name type="scientific">Albibacterium bauzanense</name>
    <dbReference type="NCBI Taxonomy" id="653929"/>
    <lineage>
        <taxon>Bacteria</taxon>
        <taxon>Pseudomonadati</taxon>
        <taxon>Bacteroidota</taxon>
        <taxon>Sphingobacteriia</taxon>
        <taxon>Sphingobacteriales</taxon>
        <taxon>Sphingobacteriaceae</taxon>
        <taxon>Albibacterium</taxon>
    </lineage>
</organism>
<gene>
    <name evidence="4" type="ORF">C8N28_0777</name>
</gene>
<dbReference type="EMBL" id="SMGO01000001">
    <property type="protein sequence ID" value="TCK85470.1"/>
    <property type="molecule type" value="Genomic_DNA"/>
</dbReference>
<dbReference type="GO" id="GO:0003677">
    <property type="term" value="F:DNA binding"/>
    <property type="evidence" value="ECO:0007669"/>
    <property type="project" value="InterPro"/>
</dbReference>
<keyword evidence="5" id="KW-1185">Reference proteome</keyword>
<evidence type="ECO:0000256" key="1">
    <source>
        <dbReference type="PROSITE-ProRule" id="PRU00169"/>
    </source>
</evidence>
<feature type="modified residue" description="4-aspartylphosphate" evidence="1">
    <location>
        <position position="54"/>
    </location>
</feature>
<protein>
    <submittedName>
        <fullName evidence="4">LytTR family two component transcriptional regulator</fullName>
    </submittedName>
</protein>
<accession>A0A4R1M336</accession>
<dbReference type="InterPro" id="IPR001789">
    <property type="entry name" value="Sig_transdc_resp-reg_receiver"/>
</dbReference>
<dbReference type="PROSITE" id="PS50110">
    <property type="entry name" value="RESPONSE_REGULATORY"/>
    <property type="match status" value="1"/>
</dbReference>
<dbReference type="InterPro" id="IPR046947">
    <property type="entry name" value="LytR-like"/>
</dbReference>
<feature type="domain" description="Response regulatory" evidence="2">
    <location>
        <begin position="3"/>
        <end position="114"/>
    </location>
</feature>
<sequence>MIKALIIDDEPLARSILLEYLIDFPEIQVIKECNDGFEAAKAIAEFEPNLIFLDIQMPKITGFELLELLEEPPPVIFTTAYEEFAIKAFEQHAIDYLLKPISKARFTKAVQKFLAQNVNNTHQEKTKSFIQKVNENNRYIDRVLVRTGNNIKIIPVSKINYLAADDDYVCIYTDEGSSLKKNTLSYFEQNLDEKEFVRVHRSFIVRINQVIRIEPYDKDGHKVILKDKTSVSVSKSGYSKLKKALEG</sequence>
<dbReference type="InterPro" id="IPR007492">
    <property type="entry name" value="LytTR_DNA-bd_dom"/>
</dbReference>
<evidence type="ECO:0000313" key="4">
    <source>
        <dbReference type="EMBL" id="TCK85470.1"/>
    </source>
</evidence>
<evidence type="ECO:0000313" key="5">
    <source>
        <dbReference type="Proteomes" id="UP000294616"/>
    </source>
</evidence>
<dbReference type="SMART" id="SM00850">
    <property type="entry name" value="LytTR"/>
    <property type="match status" value="1"/>
</dbReference>
<evidence type="ECO:0000259" key="2">
    <source>
        <dbReference type="PROSITE" id="PS50110"/>
    </source>
</evidence>
<dbReference type="Gene3D" id="3.40.50.2300">
    <property type="match status" value="1"/>
</dbReference>
<reference evidence="4 5" key="1">
    <citation type="submission" date="2019-03" db="EMBL/GenBank/DDBJ databases">
        <title>Genomic Encyclopedia of Archaeal and Bacterial Type Strains, Phase II (KMG-II): from individual species to whole genera.</title>
        <authorList>
            <person name="Goeker M."/>
        </authorList>
    </citation>
    <scope>NUCLEOTIDE SEQUENCE [LARGE SCALE GENOMIC DNA]</scope>
    <source>
        <strain evidence="4 5">DSM 22554</strain>
    </source>
</reference>
<comment type="caution">
    <text evidence="4">The sequence shown here is derived from an EMBL/GenBank/DDBJ whole genome shotgun (WGS) entry which is preliminary data.</text>
</comment>
<evidence type="ECO:0000259" key="3">
    <source>
        <dbReference type="PROSITE" id="PS50930"/>
    </source>
</evidence>
<dbReference type="PROSITE" id="PS50930">
    <property type="entry name" value="HTH_LYTTR"/>
    <property type="match status" value="1"/>
</dbReference>
<dbReference type="Pfam" id="PF00072">
    <property type="entry name" value="Response_reg"/>
    <property type="match status" value="1"/>
</dbReference>
<proteinExistence type="predicted"/>
<dbReference type="PANTHER" id="PTHR37299:SF1">
    <property type="entry name" value="STAGE 0 SPORULATION PROTEIN A HOMOLOG"/>
    <property type="match status" value="1"/>
</dbReference>
<dbReference type="Gene3D" id="2.40.50.1020">
    <property type="entry name" value="LytTr DNA-binding domain"/>
    <property type="match status" value="1"/>
</dbReference>
<name>A0A4R1M336_9SPHI</name>
<dbReference type="Proteomes" id="UP000294616">
    <property type="component" value="Unassembled WGS sequence"/>
</dbReference>
<dbReference type="RefSeq" id="WP_132221694.1">
    <property type="nucleotide sequence ID" value="NZ_SMGO01000001.1"/>
</dbReference>
<dbReference type="OrthoDB" id="9787344at2"/>
<keyword evidence="1" id="KW-0597">Phosphoprotein</keyword>
<dbReference type="PANTHER" id="PTHR37299">
    <property type="entry name" value="TRANSCRIPTIONAL REGULATOR-RELATED"/>
    <property type="match status" value="1"/>
</dbReference>
<dbReference type="SMART" id="SM00448">
    <property type="entry name" value="REC"/>
    <property type="match status" value="1"/>
</dbReference>
<dbReference type="Pfam" id="PF04397">
    <property type="entry name" value="LytTR"/>
    <property type="match status" value="1"/>
</dbReference>
<dbReference type="InterPro" id="IPR011006">
    <property type="entry name" value="CheY-like_superfamily"/>
</dbReference>